<dbReference type="Proteomes" id="UP000073492">
    <property type="component" value="Unassembled WGS sequence"/>
</dbReference>
<protein>
    <submittedName>
        <fullName evidence="1">Uncharacterized protein</fullName>
    </submittedName>
</protein>
<name>A0A139IDE1_9PEZI</name>
<proteinExistence type="predicted"/>
<accession>A0A139IDE1</accession>
<organism evidence="1 2">
    <name type="scientific">Pseudocercospora musae</name>
    <dbReference type="NCBI Taxonomy" id="113226"/>
    <lineage>
        <taxon>Eukaryota</taxon>
        <taxon>Fungi</taxon>
        <taxon>Dikarya</taxon>
        <taxon>Ascomycota</taxon>
        <taxon>Pezizomycotina</taxon>
        <taxon>Dothideomycetes</taxon>
        <taxon>Dothideomycetidae</taxon>
        <taxon>Mycosphaerellales</taxon>
        <taxon>Mycosphaerellaceae</taxon>
        <taxon>Pseudocercospora</taxon>
    </lineage>
</organism>
<evidence type="ECO:0000313" key="1">
    <source>
        <dbReference type="EMBL" id="KXT12625.1"/>
    </source>
</evidence>
<sequence length="81" mass="8743">MPCREPSRSLSSTPSRRDSVREAIVLYAVPEAIGSSVNAEQVVLDMKEQQVVLGGIVNIVELARDALKGVYDVSAVAKMEL</sequence>
<gene>
    <name evidence="1" type="ORF">AC579_4234</name>
</gene>
<dbReference type="EMBL" id="LFZO01000145">
    <property type="protein sequence ID" value="KXT12625.1"/>
    <property type="molecule type" value="Genomic_DNA"/>
</dbReference>
<evidence type="ECO:0000313" key="2">
    <source>
        <dbReference type="Proteomes" id="UP000073492"/>
    </source>
</evidence>
<comment type="caution">
    <text evidence="1">The sequence shown here is derived from an EMBL/GenBank/DDBJ whole genome shotgun (WGS) entry which is preliminary data.</text>
</comment>
<dbReference type="AlphaFoldDB" id="A0A139IDE1"/>
<reference evidence="1 2" key="1">
    <citation type="submission" date="2015-07" db="EMBL/GenBank/DDBJ databases">
        <title>Comparative genomics of the Sigatoka disease complex on banana suggests a link between parallel evolutionary changes in Pseudocercospora fijiensis and Pseudocercospora eumusae and increased virulence on the banana host.</title>
        <authorList>
            <person name="Chang T.-C."/>
            <person name="Salvucci A."/>
            <person name="Crous P.W."/>
            <person name="Stergiopoulos I."/>
        </authorList>
    </citation>
    <scope>NUCLEOTIDE SEQUENCE [LARGE SCALE GENOMIC DNA]</scope>
    <source>
        <strain evidence="1 2">CBS 116634</strain>
    </source>
</reference>
<keyword evidence="2" id="KW-1185">Reference proteome</keyword>